<gene>
    <name evidence="5" type="ORF">DY000_02042818</name>
</gene>
<dbReference type="InterPro" id="IPR002645">
    <property type="entry name" value="STAS_dom"/>
</dbReference>
<dbReference type="InterPro" id="IPR001902">
    <property type="entry name" value="SLC26A/SulP_fam"/>
</dbReference>
<dbReference type="Proteomes" id="UP000266723">
    <property type="component" value="Unassembled WGS sequence"/>
</dbReference>
<dbReference type="Gene3D" id="3.30.750.24">
    <property type="entry name" value="STAS domain"/>
    <property type="match status" value="1"/>
</dbReference>
<keyword evidence="3" id="KW-0472">Membrane</keyword>
<evidence type="ECO:0000256" key="1">
    <source>
        <dbReference type="ARBA" id="ARBA00022847"/>
    </source>
</evidence>
<dbReference type="InterPro" id="IPR036513">
    <property type="entry name" value="STAS_dom_sf"/>
</dbReference>
<proteinExistence type="predicted"/>
<dbReference type="PROSITE" id="PS50801">
    <property type="entry name" value="STAS"/>
    <property type="match status" value="1"/>
</dbReference>
<name>A0ABQ7BA75_BRACR</name>
<protein>
    <recommendedName>
        <fullName evidence="4">STAS domain-containing protein</fullName>
    </recommendedName>
</protein>
<keyword evidence="6" id="KW-1185">Reference proteome</keyword>
<feature type="transmembrane region" description="Helical" evidence="3">
    <location>
        <begin position="64"/>
        <end position="87"/>
    </location>
</feature>
<evidence type="ECO:0000256" key="2">
    <source>
        <dbReference type="ARBA" id="ARBA00023032"/>
    </source>
</evidence>
<evidence type="ECO:0000313" key="5">
    <source>
        <dbReference type="EMBL" id="KAF3529422.1"/>
    </source>
</evidence>
<feature type="domain" description="STAS" evidence="4">
    <location>
        <begin position="124"/>
        <end position="193"/>
    </location>
</feature>
<keyword evidence="1" id="KW-0813">Transport</keyword>
<organism evidence="5 6">
    <name type="scientific">Brassica cretica</name>
    <name type="common">Mustard</name>
    <dbReference type="NCBI Taxonomy" id="69181"/>
    <lineage>
        <taxon>Eukaryota</taxon>
        <taxon>Viridiplantae</taxon>
        <taxon>Streptophyta</taxon>
        <taxon>Embryophyta</taxon>
        <taxon>Tracheophyta</taxon>
        <taxon>Spermatophyta</taxon>
        <taxon>Magnoliopsida</taxon>
        <taxon>eudicotyledons</taxon>
        <taxon>Gunneridae</taxon>
        <taxon>Pentapetalae</taxon>
        <taxon>rosids</taxon>
        <taxon>malvids</taxon>
        <taxon>Brassicales</taxon>
        <taxon>Brassicaceae</taxon>
        <taxon>Brassiceae</taxon>
        <taxon>Brassica</taxon>
    </lineage>
</organism>
<dbReference type="PANTHER" id="PTHR11814">
    <property type="entry name" value="SULFATE TRANSPORTER"/>
    <property type="match status" value="1"/>
</dbReference>
<sequence length="193" mass="21862">MIRSNHFIVQWIKARASKKNESLPCFHPSSYAVTPYRATLGTKLIGLIDYQAAYKLWKVDKFEFFTCMCSFFGVLLVSVPLGLAIAVSGSFSSQDLVACNPAKHCRIWKHPMDSDISVLEDTEKLIQASRIPGFLILAVESPIHFANSTCLQERIVRWTREEEGRIKEYNGTVSSIDTSGIEGVFELRRRLEK</sequence>
<dbReference type="EMBL" id="QGKV02001507">
    <property type="protein sequence ID" value="KAF3529422.1"/>
    <property type="molecule type" value="Genomic_DNA"/>
</dbReference>
<keyword evidence="3" id="KW-0812">Transmembrane</keyword>
<keyword evidence="2" id="KW-0764">Sulfate transport</keyword>
<evidence type="ECO:0000313" key="6">
    <source>
        <dbReference type="Proteomes" id="UP000266723"/>
    </source>
</evidence>
<keyword evidence="3" id="KW-1133">Transmembrane helix</keyword>
<accession>A0ABQ7BA75</accession>
<dbReference type="Pfam" id="PF01740">
    <property type="entry name" value="STAS"/>
    <property type="match status" value="1"/>
</dbReference>
<evidence type="ECO:0000259" key="4">
    <source>
        <dbReference type="PROSITE" id="PS50801"/>
    </source>
</evidence>
<comment type="caution">
    <text evidence="5">The sequence shown here is derived from an EMBL/GenBank/DDBJ whole genome shotgun (WGS) entry which is preliminary data.</text>
</comment>
<keyword evidence="1" id="KW-0769">Symport</keyword>
<evidence type="ECO:0000256" key="3">
    <source>
        <dbReference type="SAM" id="Phobius"/>
    </source>
</evidence>
<reference evidence="5 6" key="1">
    <citation type="journal article" date="2020" name="BMC Genomics">
        <title>Intraspecific diversification of the crop wild relative Brassica cretica Lam. using demographic model selection.</title>
        <authorList>
            <person name="Kioukis A."/>
            <person name="Michalopoulou V.A."/>
            <person name="Briers L."/>
            <person name="Pirintsos S."/>
            <person name="Studholme D.J."/>
            <person name="Pavlidis P."/>
            <person name="Sarris P.F."/>
        </authorList>
    </citation>
    <scope>NUCLEOTIDE SEQUENCE [LARGE SCALE GENOMIC DNA]</scope>
    <source>
        <strain evidence="6">cv. PFS-1207/04</strain>
    </source>
</reference>